<keyword evidence="5" id="KW-0812">Transmembrane</keyword>
<evidence type="ECO:0000256" key="4">
    <source>
        <dbReference type="SAM" id="Coils"/>
    </source>
</evidence>
<dbReference type="InterPro" id="IPR003660">
    <property type="entry name" value="HAMP_dom"/>
</dbReference>
<evidence type="ECO:0000259" key="7">
    <source>
        <dbReference type="PROSITE" id="PS50885"/>
    </source>
</evidence>
<reference evidence="8 9" key="1">
    <citation type="submission" date="2019-08" db="EMBL/GenBank/DDBJ databases">
        <authorList>
            <person name="Luo N."/>
        </authorList>
    </citation>
    <scope>NUCLEOTIDE SEQUENCE [LARGE SCALE GENOMIC DNA]</scope>
    <source>
        <strain evidence="8 9">NCIMB 9442</strain>
    </source>
</reference>
<dbReference type="SUPFAM" id="SSF58104">
    <property type="entry name" value="Methyl-accepting chemotaxis protein (MCP) signaling domain"/>
    <property type="match status" value="1"/>
</dbReference>
<feature type="transmembrane region" description="Helical" evidence="5">
    <location>
        <begin position="12"/>
        <end position="33"/>
    </location>
</feature>
<dbReference type="PROSITE" id="PS50885">
    <property type="entry name" value="HAMP"/>
    <property type="match status" value="1"/>
</dbReference>
<evidence type="ECO:0000256" key="3">
    <source>
        <dbReference type="PROSITE-ProRule" id="PRU00284"/>
    </source>
</evidence>
<proteinExistence type="inferred from homology"/>
<dbReference type="InterPro" id="IPR024478">
    <property type="entry name" value="HlyB_4HB_MCP"/>
</dbReference>
<dbReference type="InterPro" id="IPR004090">
    <property type="entry name" value="Chemotax_Me-accpt_rcpt"/>
</dbReference>
<dbReference type="PANTHER" id="PTHR32089">
    <property type="entry name" value="METHYL-ACCEPTING CHEMOTAXIS PROTEIN MCPB"/>
    <property type="match status" value="1"/>
</dbReference>
<sequence>MHMSAFRSMRIFSKLAISFAAIICIMVFISIFGTNRMASVNNISTEMNEIFTPSIRYSNRMIQHVAMFRQLQFQHNISTDAATMRAAEDEMKEIADGLEKTMRDYEKLPRASVEQDNYALLRTDWARYLTLHENFLQLSRSNKNDEALAMMGGEMLTLYQKTIATARKTIEANNARSAAASDEGDRTYATARNIMYGLTIGATLVAAAIALYMGRLIARPVTELASAAERLAGGAYDTPLPPDALFHGELVTLHRAFGEMVTKIIAALKGAEQKSREAEQEAERARKAMAEAEVARKDAEAKGEAILSAVSRLEVVMEQLSSSSTELAAQVEQASRGAEEQTRRVSETATAMEEMNATVLEVARNATEASDNAGNARNRAESGAQVVNKAVLAINAVRRQAEALKDDMGRLGSQAESIGQIMNVITDIADQTNLLALNAAIEAARAGDAGRGFAVVADEVRKLAEKTMNATKEVGDSIRAIQDSARTSMQSVDGAVSTIGEATTLSGESGTALGEIVNLVQVAAAQVNAIATASAQQSTASDEINRSIEDINRISSETSQAMQHSAQAIGELAQQTQELENLVRALRNG</sequence>
<dbReference type="Proteomes" id="UP001194469">
    <property type="component" value="Unassembled WGS sequence"/>
</dbReference>
<keyword evidence="1 3" id="KW-0807">Transducer</keyword>
<feature type="domain" description="Methyl-accepting transducer" evidence="6">
    <location>
        <begin position="316"/>
        <end position="552"/>
    </location>
</feature>
<evidence type="ECO:0000313" key="8">
    <source>
        <dbReference type="EMBL" id="MBG3876253.1"/>
    </source>
</evidence>
<feature type="coiled-coil region" evidence="4">
    <location>
        <begin position="387"/>
        <end position="414"/>
    </location>
</feature>
<dbReference type="PROSITE" id="PS50111">
    <property type="entry name" value="CHEMOTAXIS_TRANSDUC_2"/>
    <property type="match status" value="1"/>
</dbReference>
<feature type="domain" description="HAMP" evidence="7">
    <location>
        <begin position="215"/>
        <end position="269"/>
    </location>
</feature>
<evidence type="ECO:0000256" key="5">
    <source>
        <dbReference type="SAM" id="Phobius"/>
    </source>
</evidence>
<evidence type="ECO:0000259" key="6">
    <source>
        <dbReference type="PROSITE" id="PS50111"/>
    </source>
</evidence>
<organism evidence="8 9">
    <name type="scientific">Nitratidesulfovibrio oxamicus</name>
    <dbReference type="NCBI Taxonomy" id="32016"/>
    <lineage>
        <taxon>Bacteria</taxon>
        <taxon>Pseudomonadati</taxon>
        <taxon>Thermodesulfobacteriota</taxon>
        <taxon>Desulfovibrionia</taxon>
        <taxon>Desulfovibrionales</taxon>
        <taxon>Desulfovibrionaceae</taxon>
        <taxon>Nitratidesulfovibrio</taxon>
    </lineage>
</organism>
<dbReference type="Gene3D" id="1.10.287.950">
    <property type="entry name" value="Methyl-accepting chemotaxis protein"/>
    <property type="match status" value="1"/>
</dbReference>
<evidence type="ECO:0000256" key="1">
    <source>
        <dbReference type="ARBA" id="ARBA00023224"/>
    </source>
</evidence>
<dbReference type="Gene3D" id="6.10.340.10">
    <property type="match status" value="1"/>
</dbReference>
<gene>
    <name evidence="8" type="ORF">FVW20_04215</name>
</gene>
<accession>A0ABS0J3F6</accession>
<dbReference type="Pfam" id="PF00015">
    <property type="entry name" value="MCPsignal"/>
    <property type="match status" value="1"/>
</dbReference>
<feature type="coiled-coil region" evidence="4">
    <location>
        <begin position="261"/>
        <end position="302"/>
    </location>
</feature>
<dbReference type="PRINTS" id="PR00260">
    <property type="entry name" value="CHEMTRNSDUCR"/>
</dbReference>
<keyword evidence="5" id="KW-1133">Transmembrane helix</keyword>
<evidence type="ECO:0000256" key="2">
    <source>
        <dbReference type="ARBA" id="ARBA00029447"/>
    </source>
</evidence>
<protein>
    <submittedName>
        <fullName evidence="8">HAMP domain-containing protein</fullName>
    </submittedName>
</protein>
<keyword evidence="5" id="KW-0472">Membrane</keyword>
<evidence type="ECO:0000313" key="9">
    <source>
        <dbReference type="Proteomes" id="UP001194469"/>
    </source>
</evidence>
<dbReference type="SMART" id="SM00283">
    <property type="entry name" value="MA"/>
    <property type="match status" value="1"/>
</dbReference>
<dbReference type="SMART" id="SM00304">
    <property type="entry name" value="HAMP"/>
    <property type="match status" value="1"/>
</dbReference>
<keyword evidence="9" id="KW-1185">Reference proteome</keyword>
<comment type="similarity">
    <text evidence="2">Belongs to the methyl-accepting chemotaxis (MCP) protein family.</text>
</comment>
<dbReference type="EMBL" id="VRYY01000091">
    <property type="protein sequence ID" value="MBG3876253.1"/>
    <property type="molecule type" value="Genomic_DNA"/>
</dbReference>
<feature type="transmembrane region" description="Helical" evidence="5">
    <location>
        <begin position="194"/>
        <end position="214"/>
    </location>
</feature>
<name>A0ABS0J3F6_9BACT</name>
<dbReference type="Pfam" id="PF00672">
    <property type="entry name" value="HAMP"/>
    <property type="match status" value="1"/>
</dbReference>
<dbReference type="PANTHER" id="PTHR32089:SF112">
    <property type="entry name" value="LYSOZYME-LIKE PROTEIN-RELATED"/>
    <property type="match status" value="1"/>
</dbReference>
<dbReference type="Pfam" id="PF12729">
    <property type="entry name" value="4HB_MCP_1"/>
    <property type="match status" value="1"/>
</dbReference>
<dbReference type="InterPro" id="IPR004089">
    <property type="entry name" value="MCPsignal_dom"/>
</dbReference>
<keyword evidence="4" id="KW-0175">Coiled coil</keyword>
<comment type="caution">
    <text evidence="8">The sequence shown here is derived from an EMBL/GenBank/DDBJ whole genome shotgun (WGS) entry which is preliminary data.</text>
</comment>
<dbReference type="CDD" id="cd11386">
    <property type="entry name" value="MCP_signal"/>
    <property type="match status" value="1"/>
</dbReference>